<dbReference type="PANTHER" id="PTHR43190:SF3">
    <property type="entry name" value="N-ACETYL-D-GLUCOSAMINE KINASE"/>
    <property type="match status" value="1"/>
</dbReference>
<keyword evidence="2" id="KW-0418">Kinase</keyword>
<proteinExistence type="predicted"/>
<dbReference type="InterPro" id="IPR043129">
    <property type="entry name" value="ATPase_NBD"/>
</dbReference>
<dbReference type="InterPro" id="IPR002731">
    <property type="entry name" value="ATPase_BadF"/>
</dbReference>
<protein>
    <submittedName>
        <fullName evidence="2">Glucosamine kinase GspK</fullName>
        <ecNumber evidence="2">2.7.1.8</ecNumber>
    </submittedName>
</protein>
<reference evidence="2 3" key="1">
    <citation type="journal article" date="2020" name="Int. J. Med. Microbiol.">
        <title>Discovery of Paenibacillus larvae ERIC V: Phenotypic and genomic comparison to genotypes ERIC I-IV reveal different inventories of virulence factors which correlate with epidemiological prevalences of American Foulbrood.</title>
        <authorList>
            <person name="Beims H."/>
            <person name="Bunk B."/>
            <person name="Erler S."/>
            <person name="Mohr K.I."/>
            <person name="Sproer C."/>
            <person name="Pradella S."/>
            <person name="Gunther G."/>
            <person name="Rohde M."/>
            <person name="von der Ohe W."/>
            <person name="Steinert M."/>
        </authorList>
    </citation>
    <scope>NUCLEOTIDE SEQUENCE [LARGE SCALE GENOMIC DNA]</scope>
    <source>
        <strain evidence="2">Eric_V</strain>
    </source>
</reference>
<dbReference type="Proteomes" id="UP000464330">
    <property type="component" value="Chromosome"/>
</dbReference>
<accession>A0A6C0QZ44</accession>
<evidence type="ECO:0000259" key="1">
    <source>
        <dbReference type="Pfam" id="PF01869"/>
    </source>
</evidence>
<keyword evidence="2" id="KW-0808">Transferase</keyword>
<dbReference type="GO" id="GO:0047931">
    <property type="term" value="F:glucosamine kinase activity"/>
    <property type="evidence" value="ECO:0007669"/>
    <property type="project" value="UniProtKB-EC"/>
</dbReference>
<sequence length="324" mass="35604">MSYYLGLDAGGTKTYAVIVDETGRVAGRGRSGLGNHQTNRPRAEQNIRLAVDLALQDAQLQKVDIDFAYFGLAGADREPDFTILRPIIAGLGFSKYEIACDTIIAMRAGTSRPFGVVVICGTGTNCSGMNRQGESYQCGGFSYMFGDYGGGGVLAVEAFRSVIREWDGRGRPTLLTKLVLQRLGYSTTEAMFHDFLDHGKRVPSDLAELLFEASAQGDEVALDLLRYQGEELGRSVQAVVRRLRLEQEELDVVLAGSVLTRGQGDYVIRHIAGMAVESAPRSHVRKLDCEPLVGALLLAMERDDRSIEPDIQQRLKQIQMEPRE</sequence>
<dbReference type="EC" id="2.7.1.8" evidence="2"/>
<name>A0A6C0QZ44_9BACL</name>
<dbReference type="CDD" id="cd24007">
    <property type="entry name" value="ASKHA_NBD_eukNAGK-like"/>
    <property type="match status" value="1"/>
</dbReference>
<evidence type="ECO:0000313" key="2">
    <source>
        <dbReference type="EMBL" id="QHZ53476.1"/>
    </source>
</evidence>
<dbReference type="Pfam" id="PF01869">
    <property type="entry name" value="BcrAD_BadFG"/>
    <property type="match status" value="1"/>
</dbReference>
<dbReference type="PANTHER" id="PTHR43190">
    <property type="entry name" value="N-ACETYL-D-GLUCOSAMINE KINASE"/>
    <property type="match status" value="1"/>
</dbReference>
<evidence type="ECO:0000313" key="3">
    <source>
        <dbReference type="Proteomes" id="UP000464330"/>
    </source>
</evidence>
<feature type="domain" description="ATPase BadF/BadG/BcrA/BcrD type" evidence="1">
    <location>
        <begin position="5"/>
        <end position="299"/>
    </location>
</feature>
<dbReference type="EMBL" id="CP019717">
    <property type="protein sequence ID" value="QHZ53476.1"/>
    <property type="molecule type" value="Genomic_DNA"/>
</dbReference>
<dbReference type="RefSeq" id="WP_024093343.1">
    <property type="nucleotide sequence ID" value="NZ_CP019651.1"/>
</dbReference>
<dbReference type="InterPro" id="IPR052519">
    <property type="entry name" value="Euk-type_GlcNAc_Kinase"/>
</dbReference>
<dbReference type="Gene3D" id="3.30.420.40">
    <property type="match status" value="2"/>
</dbReference>
<gene>
    <name evidence="2" type="primary">gspK</name>
    <name evidence="2" type="ORF">ERICV_04430</name>
</gene>
<dbReference type="SUPFAM" id="SSF53067">
    <property type="entry name" value="Actin-like ATPase domain"/>
    <property type="match status" value="2"/>
</dbReference>
<dbReference type="AlphaFoldDB" id="A0A6C0QZ44"/>
<organism evidence="2 3">
    <name type="scientific">Paenibacillus larvae subsp. larvae</name>
    <dbReference type="NCBI Taxonomy" id="147375"/>
    <lineage>
        <taxon>Bacteria</taxon>
        <taxon>Bacillati</taxon>
        <taxon>Bacillota</taxon>
        <taxon>Bacilli</taxon>
        <taxon>Bacillales</taxon>
        <taxon>Paenibacillaceae</taxon>
        <taxon>Paenibacillus</taxon>
    </lineage>
</organism>